<keyword evidence="2 4" id="KW-0479">Metal-binding</keyword>
<dbReference type="PROSITE" id="PS51007">
    <property type="entry name" value="CYTC"/>
    <property type="match status" value="1"/>
</dbReference>
<evidence type="ECO:0000256" key="1">
    <source>
        <dbReference type="ARBA" id="ARBA00022617"/>
    </source>
</evidence>
<keyword evidence="1 4" id="KW-0349">Heme</keyword>
<name>A0ABS3Z8Y7_9GAMM</name>
<dbReference type="Gene3D" id="1.10.760.10">
    <property type="entry name" value="Cytochrome c-like domain"/>
    <property type="match status" value="1"/>
</dbReference>
<evidence type="ECO:0000313" key="7">
    <source>
        <dbReference type="EMBL" id="MBP0048170.1"/>
    </source>
</evidence>
<evidence type="ECO:0000256" key="3">
    <source>
        <dbReference type="ARBA" id="ARBA00023004"/>
    </source>
</evidence>
<evidence type="ECO:0000256" key="5">
    <source>
        <dbReference type="SAM" id="SignalP"/>
    </source>
</evidence>
<gene>
    <name evidence="7" type="ORF">H9C73_05435</name>
</gene>
<comment type="caution">
    <text evidence="7">The sequence shown here is derived from an EMBL/GenBank/DDBJ whole genome shotgun (WGS) entry which is preliminary data.</text>
</comment>
<keyword evidence="5" id="KW-0732">Signal</keyword>
<dbReference type="SUPFAM" id="SSF46626">
    <property type="entry name" value="Cytochrome c"/>
    <property type="match status" value="1"/>
</dbReference>
<dbReference type="InterPro" id="IPR009056">
    <property type="entry name" value="Cyt_c-like_dom"/>
</dbReference>
<evidence type="ECO:0000313" key="8">
    <source>
        <dbReference type="Proteomes" id="UP000810171"/>
    </source>
</evidence>
<evidence type="ECO:0000256" key="2">
    <source>
        <dbReference type="ARBA" id="ARBA00022723"/>
    </source>
</evidence>
<reference evidence="7 8" key="1">
    <citation type="submission" date="2020-09" db="EMBL/GenBank/DDBJ databases">
        <authorList>
            <person name="Tanuku N.R.S."/>
        </authorList>
    </citation>
    <scope>NUCLEOTIDE SEQUENCE [LARGE SCALE GENOMIC DNA]</scope>
    <source>
        <strain evidence="7 8">AK62</strain>
    </source>
</reference>
<dbReference type="EMBL" id="JACVEW010000006">
    <property type="protein sequence ID" value="MBP0048170.1"/>
    <property type="molecule type" value="Genomic_DNA"/>
</dbReference>
<dbReference type="PROSITE" id="PS51257">
    <property type="entry name" value="PROKAR_LIPOPROTEIN"/>
    <property type="match status" value="1"/>
</dbReference>
<evidence type="ECO:0000256" key="4">
    <source>
        <dbReference type="PROSITE-ProRule" id="PRU00433"/>
    </source>
</evidence>
<feature type="domain" description="Cytochrome c" evidence="6">
    <location>
        <begin position="30"/>
        <end position="108"/>
    </location>
</feature>
<dbReference type="RefSeq" id="WP_209286784.1">
    <property type="nucleotide sequence ID" value="NZ_JACVEW010000006.1"/>
</dbReference>
<protein>
    <submittedName>
        <fullName evidence="7">Cytochrome c</fullName>
    </submittedName>
</protein>
<organism evidence="7 8">
    <name type="scientific">Marinobacterium alkalitolerans</name>
    <dbReference type="NCBI Taxonomy" id="1542925"/>
    <lineage>
        <taxon>Bacteria</taxon>
        <taxon>Pseudomonadati</taxon>
        <taxon>Pseudomonadota</taxon>
        <taxon>Gammaproteobacteria</taxon>
        <taxon>Oceanospirillales</taxon>
        <taxon>Oceanospirillaceae</taxon>
        <taxon>Marinobacterium</taxon>
    </lineage>
</organism>
<evidence type="ECO:0000259" key="6">
    <source>
        <dbReference type="PROSITE" id="PS51007"/>
    </source>
</evidence>
<keyword evidence="8" id="KW-1185">Reference proteome</keyword>
<dbReference type="InterPro" id="IPR036909">
    <property type="entry name" value="Cyt_c-like_dom_sf"/>
</dbReference>
<sequence>MDKRMRHCLPLLTALMLTSLLAGCGETPPERLKAGDALYDYYCIDCHTKKGLGPFLENHPAGKDALAPYEIVLMVKHGYDLGHTGMPSFPQLSDEQADAVAQFIYDRRPRQP</sequence>
<feature type="signal peptide" evidence="5">
    <location>
        <begin position="1"/>
        <end position="24"/>
    </location>
</feature>
<feature type="chain" id="PRO_5045481449" evidence="5">
    <location>
        <begin position="25"/>
        <end position="112"/>
    </location>
</feature>
<dbReference type="Pfam" id="PF13442">
    <property type="entry name" value="Cytochrome_CBB3"/>
    <property type="match status" value="1"/>
</dbReference>
<proteinExistence type="predicted"/>
<keyword evidence="3 4" id="KW-0408">Iron</keyword>
<accession>A0ABS3Z8Y7</accession>
<dbReference type="Proteomes" id="UP000810171">
    <property type="component" value="Unassembled WGS sequence"/>
</dbReference>